<comment type="subcellular location">
    <subcellularLocation>
        <location evidence="1">Mitochondrion</location>
    </subcellularLocation>
</comment>
<evidence type="ECO:0000256" key="2">
    <source>
        <dbReference type="ARBA" id="ARBA00007769"/>
    </source>
</evidence>
<evidence type="ECO:0000256" key="5">
    <source>
        <dbReference type="ARBA" id="ARBA00023128"/>
    </source>
</evidence>
<evidence type="ECO:0000259" key="6">
    <source>
        <dbReference type="SMART" id="SM01329"/>
    </source>
</evidence>
<keyword evidence="4" id="KW-0809">Transit peptide</keyword>
<dbReference type="EMBL" id="AP029263">
    <property type="protein sequence ID" value="BFF88825.1"/>
    <property type="molecule type" value="Genomic_DNA"/>
</dbReference>
<dbReference type="Pfam" id="PF00180">
    <property type="entry name" value="Iso_dh"/>
    <property type="match status" value="1"/>
</dbReference>
<organism evidence="7 8">
    <name type="scientific">Drosophila madeirensis</name>
    <name type="common">Fruit fly</name>
    <dbReference type="NCBI Taxonomy" id="30013"/>
    <lineage>
        <taxon>Eukaryota</taxon>
        <taxon>Metazoa</taxon>
        <taxon>Ecdysozoa</taxon>
        <taxon>Arthropoda</taxon>
        <taxon>Hexapoda</taxon>
        <taxon>Insecta</taxon>
        <taxon>Pterygota</taxon>
        <taxon>Neoptera</taxon>
        <taxon>Endopterygota</taxon>
        <taxon>Diptera</taxon>
        <taxon>Brachycera</taxon>
        <taxon>Muscomorpha</taxon>
        <taxon>Ephydroidea</taxon>
        <taxon>Drosophilidae</taxon>
        <taxon>Drosophila</taxon>
        <taxon>Sophophora</taxon>
    </lineage>
</organism>
<dbReference type="PANTHER" id="PTHR11835:SF60">
    <property type="entry name" value="ISOCITRATE DEHYDROGENASE [NAD] SUBUNIT, MITOCHONDRIAL"/>
    <property type="match status" value="1"/>
</dbReference>
<dbReference type="Gene3D" id="3.40.718.10">
    <property type="entry name" value="Isopropylmalate Dehydrogenase"/>
    <property type="match status" value="1"/>
</dbReference>
<dbReference type="SMART" id="SM01329">
    <property type="entry name" value="Iso_dh"/>
    <property type="match status" value="1"/>
</dbReference>
<reference evidence="7 8" key="1">
    <citation type="submission" date="2024-02" db="EMBL/GenBank/DDBJ databases">
        <title>A chromosome-level genome assembly of Drosophila madeirensis, a fruit fly species endemic to Madeira island.</title>
        <authorList>
            <person name="Tomihara K."/>
            <person name="Llopart A."/>
            <person name="Yamamoto D."/>
        </authorList>
    </citation>
    <scope>NUCLEOTIDE SEQUENCE [LARGE SCALE GENOMIC DNA]</scope>
    <source>
        <strain evidence="7 8">RF1</strain>
    </source>
</reference>
<accession>A0AAU9EQN3</accession>
<protein>
    <submittedName>
        <fullName evidence="7">Isocitrate dehydrogenase</fullName>
    </submittedName>
</protein>
<keyword evidence="8" id="KW-1185">Reference proteome</keyword>
<dbReference type="NCBIfam" id="TIGR00175">
    <property type="entry name" value="mito_nad_idh"/>
    <property type="match status" value="1"/>
</dbReference>
<gene>
    <name evidence="7" type="ORF">DMAD_07729</name>
</gene>
<dbReference type="Proteomes" id="UP001500889">
    <property type="component" value="Chromosome O"/>
</dbReference>
<evidence type="ECO:0000256" key="3">
    <source>
        <dbReference type="ARBA" id="ARBA00022532"/>
    </source>
</evidence>
<evidence type="ECO:0000256" key="4">
    <source>
        <dbReference type="ARBA" id="ARBA00022946"/>
    </source>
</evidence>
<comment type="similarity">
    <text evidence="2">Belongs to the isocitrate and isopropylmalate dehydrogenases family.</text>
</comment>
<keyword evidence="5" id="KW-0496">Mitochondrion</keyword>
<feature type="domain" description="Isopropylmalate dehydrogenase-like" evidence="6">
    <location>
        <begin position="59"/>
        <end position="358"/>
    </location>
</feature>
<dbReference type="AlphaFoldDB" id="A0AAU9EQN3"/>
<dbReference type="GO" id="GO:0005739">
    <property type="term" value="C:mitochondrion"/>
    <property type="evidence" value="ECO:0007669"/>
    <property type="project" value="UniProtKB-SubCell"/>
</dbReference>
<dbReference type="PANTHER" id="PTHR11835">
    <property type="entry name" value="DECARBOXYLATING DEHYDROGENASES-ISOCITRATE, ISOPROPYLMALATE, TARTRATE"/>
    <property type="match status" value="1"/>
</dbReference>
<evidence type="ECO:0000313" key="7">
    <source>
        <dbReference type="EMBL" id="BFF88825.1"/>
    </source>
</evidence>
<keyword evidence="3" id="KW-0816">Tricarboxylic acid cycle</keyword>
<dbReference type="GO" id="GO:0006102">
    <property type="term" value="P:isocitrate metabolic process"/>
    <property type="evidence" value="ECO:0007669"/>
    <property type="project" value="TreeGrafter"/>
</dbReference>
<dbReference type="SUPFAM" id="SSF53659">
    <property type="entry name" value="Isocitrate/Isopropylmalate dehydrogenase-like"/>
    <property type="match status" value="1"/>
</dbReference>
<dbReference type="InterPro" id="IPR004434">
    <property type="entry name" value="Isocitrate_DH_NAD"/>
</dbReference>
<evidence type="ECO:0000256" key="1">
    <source>
        <dbReference type="ARBA" id="ARBA00004173"/>
    </source>
</evidence>
<dbReference type="FunFam" id="3.40.718.10:FF:000001">
    <property type="entry name" value="Isocitrate dehydrogenase [NAD] subunit, mitochondrial"/>
    <property type="match status" value="1"/>
</dbReference>
<proteinExistence type="inferred from homology"/>
<evidence type="ECO:0000313" key="8">
    <source>
        <dbReference type="Proteomes" id="UP001500889"/>
    </source>
</evidence>
<dbReference type="InterPro" id="IPR024084">
    <property type="entry name" value="IsoPropMal-DH-like_dom"/>
</dbReference>
<sequence length="378" mass="41993">MALRLTQRLLQTQTPFLTRGYPMLVTKEKSEDVAHTKSSLQKKVTRTDIPSAQYGGRHAVTMLPGGGIGPELMTYGNDDLDYAITSIKRNGVALKGNIETKSQELSEVSRNVAIRNELDLYVNVVHCKSYPGIPARHQDIDVVLIRQNTDGEYAMLEHESVPGIVESMKVVTVENAERVARYAFEYARQNNRKKVTTIHKANIMKLSDGLFLECAKRVHKDYPELEHDNMIIDNTCMQAVSKPHQFDVMNMTNLYGTIVSNVLCGLMGGAGLISGRNYGDHYAVFEPGTRNTGTAIAGKNIANPVAMINASIDMLNHLGHKEHANVIYEATYQTIVNDAIRTPDLGGNHSSTDVVENILKILSAKRVNWPHGNYFNQL</sequence>
<name>A0AAU9EQN3_DROMD</name>
<dbReference type="GO" id="GO:0006099">
    <property type="term" value="P:tricarboxylic acid cycle"/>
    <property type="evidence" value="ECO:0007669"/>
    <property type="project" value="UniProtKB-KW"/>
</dbReference>